<dbReference type="InterPro" id="IPR053182">
    <property type="entry name" value="YobU-like_regulator"/>
</dbReference>
<dbReference type="RefSeq" id="WP_065409319.1">
    <property type="nucleotide sequence ID" value="NZ_MAYT01000001.1"/>
</dbReference>
<reference evidence="3" key="1">
    <citation type="submission" date="2016-05" db="EMBL/GenBank/DDBJ databases">
        <authorList>
            <person name="Liu B."/>
            <person name="Wang J."/>
            <person name="Zhu Y."/>
            <person name="Liu G."/>
            <person name="Chen Q."/>
            <person name="Chen Z."/>
            <person name="Lan J."/>
            <person name="Che J."/>
            <person name="Ge C."/>
            <person name="Shi H."/>
            <person name="Pan Z."/>
            <person name="Liu X."/>
        </authorList>
    </citation>
    <scope>NUCLEOTIDE SEQUENCE [LARGE SCALE GENOMIC DNA]</scope>
    <source>
        <strain evidence="3">FJAT-27215</strain>
    </source>
</reference>
<dbReference type="Gene3D" id="3.20.80.10">
    <property type="entry name" value="Regulatory factor, effector binding domain"/>
    <property type="match status" value="1"/>
</dbReference>
<dbReference type="Pfam" id="PF14526">
    <property type="entry name" value="Cass2"/>
    <property type="match status" value="1"/>
</dbReference>
<sequence>MNYRIVTRDAFQAAGMKRVFSNNAKDAGISGIPEFWEEMNGNGTSDRLLQLNSGNIKGLLGICSNFNEKENTTDYWIAVECSAEDLPAEWPAIHFPAAKWVVFEVEGPVPSAITETWKQIYSEWFPSNGYKPAEAASFEAYIDPNPYRSNSYNEIWVPIK</sequence>
<comment type="caution">
    <text evidence="2">The sequence shown here is derived from an EMBL/GenBank/DDBJ whole genome shotgun (WGS) entry which is preliminary data.</text>
</comment>
<dbReference type="InterPro" id="IPR029441">
    <property type="entry name" value="Cass2"/>
</dbReference>
<keyword evidence="3" id="KW-1185">Reference proteome</keyword>
<dbReference type="EMBL" id="MAYT01000001">
    <property type="protein sequence ID" value="OCA92863.1"/>
    <property type="molecule type" value="Genomic_DNA"/>
</dbReference>
<dbReference type="InterPro" id="IPR011256">
    <property type="entry name" value="Reg_factor_effector_dom_sf"/>
</dbReference>
<organism evidence="2 3">
    <name type="scientific">Pseudobacillus wudalianchiensis</name>
    <dbReference type="NCBI Taxonomy" id="1743143"/>
    <lineage>
        <taxon>Bacteria</taxon>
        <taxon>Bacillati</taxon>
        <taxon>Bacillota</taxon>
        <taxon>Bacilli</taxon>
        <taxon>Bacillales</taxon>
        <taxon>Bacillaceae</taxon>
        <taxon>Pseudobacillus</taxon>
    </lineage>
</organism>
<dbReference type="PANTHER" id="PTHR36444">
    <property type="entry name" value="TRANSCRIPTIONAL REGULATOR PROTEIN YOBU-RELATED"/>
    <property type="match status" value="1"/>
</dbReference>
<dbReference type="PANTHER" id="PTHR36444:SF3">
    <property type="entry name" value="TRANSCRIPTIONAL ACTIVATOR, PUTATIVE-RELATED"/>
    <property type="match status" value="1"/>
</dbReference>
<evidence type="ECO:0000313" key="2">
    <source>
        <dbReference type="EMBL" id="OCA92863.1"/>
    </source>
</evidence>
<feature type="domain" description="AraC effector-binding" evidence="1">
    <location>
        <begin position="1"/>
        <end position="160"/>
    </location>
</feature>
<proteinExistence type="predicted"/>
<gene>
    <name evidence="2" type="ORF">A8F95_04040</name>
</gene>
<name>A0A1B9B9W2_9BACI</name>
<dbReference type="SMART" id="SM00871">
    <property type="entry name" value="AraC_E_bind"/>
    <property type="match status" value="1"/>
</dbReference>
<dbReference type="SUPFAM" id="SSF55136">
    <property type="entry name" value="Probable bacterial effector-binding domain"/>
    <property type="match status" value="1"/>
</dbReference>
<accession>A0A1B9B9W2</accession>
<evidence type="ECO:0000259" key="1">
    <source>
        <dbReference type="SMART" id="SM00871"/>
    </source>
</evidence>
<protein>
    <submittedName>
        <fullName evidence="2">Transcriptional regulator</fullName>
    </submittedName>
</protein>
<dbReference type="AlphaFoldDB" id="A0A1B9B9W2"/>
<dbReference type="Proteomes" id="UP000092578">
    <property type="component" value="Unassembled WGS sequence"/>
</dbReference>
<evidence type="ECO:0000313" key="3">
    <source>
        <dbReference type="Proteomes" id="UP000092578"/>
    </source>
</evidence>
<dbReference type="InterPro" id="IPR010499">
    <property type="entry name" value="AraC_E-bd"/>
</dbReference>